<dbReference type="EMBL" id="RSCE01000009">
    <property type="protein sequence ID" value="RSH79684.1"/>
    <property type="molecule type" value="Genomic_DNA"/>
</dbReference>
<dbReference type="AlphaFoldDB" id="A0A427XLR0"/>
<evidence type="ECO:0000256" key="9">
    <source>
        <dbReference type="ARBA" id="ARBA00023128"/>
    </source>
</evidence>
<dbReference type="GeneID" id="39593879"/>
<dbReference type="PANTHER" id="PTHR43561">
    <property type="match status" value="1"/>
</dbReference>
<evidence type="ECO:0000259" key="13">
    <source>
        <dbReference type="Pfam" id="PF00725"/>
    </source>
</evidence>
<dbReference type="PIRSF" id="PIRSF000105">
    <property type="entry name" value="HCDH"/>
    <property type="match status" value="1"/>
</dbReference>
<accession>A0A427XLR0</accession>
<evidence type="ECO:0000256" key="5">
    <source>
        <dbReference type="ARBA" id="ARBA00022832"/>
    </source>
</evidence>
<dbReference type="SUPFAM" id="SSF48179">
    <property type="entry name" value="6-phosphogluconate dehydrogenase C-terminal domain-like"/>
    <property type="match status" value="1"/>
</dbReference>
<dbReference type="STRING" id="105984.A0A427XLR0"/>
<sequence length="367" mass="39776">MLPALARTSLRASHVSAAARTAVAARHLSTSQVNSDVNRVTVFGAGLMGAGIAQISAQANLKVTLCDVTDKALEVEWSGWTNPGSCSPLSSRTRQAKVTTRKIKPTDIDRNGLNIISKSVARVAKKKAPEDVEGFTQRVLANIETTTDTEKAVSNTDLVVEAIIENIKIKRDLFGYLDKKAPASTIFASNTSSLSITEIAEACSDARQANFAGLHFFNPVPAMKLVEVIKTDKTSEETFKTLYEITKKMGKVPVSCRDTPGFIVNRLLVPYMLEAIRMIERGDATAEDIDTAMKLGAGYPMGPFELLDFVGLDTTQYIADGWVEKAKDGAVPLELVTPPQVLKDLVKKGELGRKSGKGFYDYSDAKK</sequence>
<keyword evidence="8" id="KW-0443">Lipid metabolism</keyword>
<dbReference type="PANTHER" id="PTHR43561:SF3">
    <property type="entry name" value="HYDROXYACYL-COENZYME A DEHYDROGENASE, MITOCHONDRIAL"/>
    <property type="match status" value="1"/>
</dbReference>
<comment type="catalytic activity">
    <reaction evidence="10">
        <text>a (3S)-3-hydroxyacyl-CoA + NAD(+) = a 3-oxoacyl-CoA + NADH + H(+)</text>
        <dbReference type="Rhea" id="RHEA:22432"/>
        <dbReference type="ChEBI" id="CHEBI:15378"/>
        <dbReference type="ChEBI" id="CHEBI:57318"/>
        <dbReference type="ChEBI" id="CHEBI:57540"/>
        <dbReference type="ChEBI" id="CHEBI:57945"/>
        <dbReference type="ChEBI" id="CHEBI:90726"/>
        <dbReference type="EC" id="1.1.1.35"/>
    </reaction>
</comment>
<evidence type="ECO:0000256" key="1">
    <source>
        <dbReference type="ARBA" id="ARBA00004305"/>
    </source>
</evidence>
<dbReference type="InterPro" id="IPR022694">
    <property type="entry name" value="3-OHacyl-CoA_DH"/>
</dbReference>
<feature type="site" description="Important for catalytic activity" evidence="11">
    <location>
        <position position="215"/>
    </location>
</feature>
<evidence type="ECO:0000313" key="16">
    <source>
        <dbReference type="Proteomes" id="UP000279236"/>
    </source>
</evidence>
<dbReference type="InterPro" id="IPR006176">
    <property type="entry name" value="3-OHacyl-CoA_DH_NAD-bd"/>
</dbReference>
<organism evidence="15 16">
    <name type="scientific">Apiotrichum porosum</name>
    <dbReference type="NCBI Taxonomy" id="105984"/>
    <lineage>
        <taxon>Eukaryota</taxon>
        <taxon>Fungi</taxon>
        <taxon>Dikarya</taxon>
        <taxon>Basidiomycota</taxon>
        <taxon>Agaricomycotina</taxon>
        <taxon>Tremellomycetes</taxon>
        <taxon>Trichosporonales</taxon>
        <taxon>Trichosporonaceae</taxon>
        <taxon>Apiotrichum</taxon>
    </lineage>
</organism>
<evidence type="ECO:0000256" key="2">
    <source>
        <dbReference type="ARBA" id="ARBA00005005"/>
    </source>
</evidence>
<evidence type="ECO:0000256" key="7">
    <source>
        <dbReference type="ARBA" id="ARBA00023027"/>
    </source>
</evidence>
<dbReference type="Gene3D" id="3.40.50.720">
    <property type="entry name" value="NAD(P)-binding Rossmann-like Domain"/>
    <property type="match status" value="2"/>
</dbReference>
<dbReference type="GO" id="GO:0006635">
    <property type="term" value="P:fatty acid beta-oxidation"/>
    <property type="evidence" value="ECO:0007669"/>
    <property type="project" value="TreeGrafter"/>
</dbReference>
<evidence type="ECO:0000259" key="14">
    <source>
        <dbReference type="Pfam" id="PF02737"/>
    </source>
</evidence>
<dbReference type="GO" id="GO:0003857">
    <property type="term" value="F:(3S)-3-hydroxyacyl-CoA dehydrogenase (NAD+) activity"/>
    <property type="evidence" value="ECO:0007669"/>
    <property type="project" value="UniProtKB-EC"/>
</dbReference>
<evidence type="ECO:0000313" key="15">
    <source>
        <dbReference type="EMBL" id="RSH79684.1"/>
    </source>
</evidence>
<dbReference type="InterPro" id="IPR006108">
    <property type="entry name" value="3HC_DH_C"/>
</dbReference>
<dbReference type="Pfam" id="PF00725">
    <property type="entry name" value="3HCDH"/>
    <property type="match status" value="1"/>
</dbReference>
<feature type="domain" description="3-hydroxyacyl-CoA dehydrogenase NAD binding" evidence="14">
    <location>
        <begin position="96"/>
        <end position="259"/>
    </location>
</feature>
<dbReference type="OrthoDB" id="5958943at2759"/>
<keyword evidence="5" id="KW-0276">Fatty acid metabolism</keyword>
<gene>
    <name evidence="15" type="ORF">EHS24_009336</name>
</gene>
<feature type="binding site" evidence="12">
    <location>
        <position position="170"/>
    </location>
    <ligand>
        <name>NAD(+)</name>
        <dbReference type="ChEBI" id="CHEBI:57540"/>
    </ligand>
</feature>
<evidence type="ECO:0000256" key="11">
    <source>
        <dbReference type="PIRSR" id="PIRSR000105-1"/>
    </source>
</evidence>
<evidence type="ECO:0000256" key="6">
    <source>
        <dbReference type="ARBA" id="ARBA00023002"/>
    </source>
</evidence>
<keyword evidence="7 12" id="KW-0520">NAD</keyword>
<dbReference type="Pfam" id="PF02737">
    <property type="entry name" value="3HCDH_N"/>
    <property type="match status" value="2"/>
</dbReference>
<feature type="binding site" evidence="12">
    <location>
        <position position="354"/>
    </location>
    <ligand>
        <name>NAD(+)</name>
        <dbReference type="ChEBI" id="CHEBI:57540"/>
    </ligand>
</feature>
<evidence type="ECO:0000256" key="3">
    <source>
        <dbReference type="ARBA" id="ARBA00009463"/>
    </source>
</evidence>
<feature type="binding site" evidence="12">
    <location>
        <position position="67"/>
    </location>
    <ligand>
        <name>NAD(+)</name>
        <dbReference type="ChEBI" id="CHEBI:57540"/>
    </ligand>
</feature>
<comment type="similarity">
    <text evidence="3">Belongs to the 3-hydroxyacyl-CoA dehydrogenase family.</text>
</comment>
<dbReference type="InterPro" id="IPR008927">
    <property type="entry name" value="6-PGluconate_DH-like_C_sf"/>
</dbReference>
<comment type="pathway">
    <text evidence="2">Lipid metabolism; fatty acid beta-oxidation.</text>
</comment>
<comment type="subcellular location">
    <subcellularLocation>
        <location evidence="1">Mitochondrion matrix</location>
    </subcellularLocation>
</comment>
<feature type="domain" description="3-hydroxyacyl-CoA dehydrogenase NAD binding" evidence="14">
    <location>
        <begin position="40"/>
        <end position="75"/>
    </location>
</feature>
<proteinExistence type="inferred from homology"/>
<dbReference type="Proteomes" id="UP000279236">
    <property type="component" value="Unassembled WGS sequence"/>
</dbReference>
<dbReference type="InterPro" id="IPR036291">
    <property type="entry name" value="NAD(P)-bd_dom_sf"/>
</dbReference>
<keyword evidence="9" id="KW-0496">Mitochondrion</keyword>
<name>A0A427XLR0_9TREE</name>
<reference evidence="15 16" key="1">
    <citation type="submission" date="2018-11" db="EMBL/GenBank/DDBJ databases">
        <title>Genome sequence of Apiotrichum porosum DSM 27194.</title>
        <authorList>
            <person name="Aliyu H."/>
            <person name="Gorte O."/>
            <person name="Ochsenreither K."/>
        </authorList>
    </citation>
    <scope>NUCLEOTIDE SEQUENCE [LARGE SCALE GENOMIC DNA]</scope>
    <source>
        <strain evidence="15 16">DSM 27194</strain>
    </source>
</reference>
<evidence type="ECO:0000256" key="8">
    <source>
        <dbReference type="ARBA" id="ARBA00023098"/>
    </source>
</evidence>
<protein>
    <recommendedName>
        <fullName evidence="4">3-hydroxyacyl-CoA dehydrogenase</fullName>
        <ecNumber evidence="4">1.1.1.35</ecNumber>
    </recommendedName>
</protein>
<keyword evidence="16" id="KW-1185">Reference proteome</keyword>
<dbReference type="EC" id="1.1.1.35" evidence="4"/>
<feature type="binding site" evidence="12">
    <location>
        <begin position="44"/>
        <end position="49"/>
    </location>
    <ligand>
        <name>NAD(+)</name>
        <dbReference type="ChEBI" id="CHEBI:57540"/>
    </ligand>
</feature>
<dbReference type="GO" id="GO:0070403">
    <property type="term" value="F:NAD+ binding"/>
    <property type="evidence" value="ECO:0007669"/>
    <property type="project" value="InterPro"/>
</dbReference>
<dbReference type="InterPro" id="IPR006180">
    <property type="entry name" value="3-OHacyl-CoA_DH_CS"/>
</dbReference>
<evidence type="ECO:0000256" key="12">
    <source>
        <dbReference type="PIRSR" id="PIRSR000105-2"/>
    </source>
</evidence>
<dbReference type="InterPro" id="IPR013328">
    <property type="entry name" value="6PGD_dom2"/>
</dbReference>
<feature type="binding site" evidence="12">
    <location>
        <position position="218"/>
    </location>
    <ligand>
        <name>NAD(+)</name>
        <dbReference type="ChEBI" id="CHEBI:57540"/>
    </ligand>
</feature>
<feature type="binding site" evidence="12">
    <location>
        <position position="192"/>
    </location>
    <ligand>
        <name>NAD(+)</name>
        <dbReference type="ChEBI" id="CHEBI:57540"/>
    </ligand>
</feature>
<dbReference type="SUPFAM" id="SSF51735">
    <property type="entry name" value="NAD(P)-binding Rossmann-fold domains"/>
    <property type="match status" value="1"/>
</dbReference>
<evidence type="ECO:0000256" key="4">
    <source>
        <dbReference type="ARBA" id="ARBA00013000"/>
    </source>
</evidence>
<dbReference type="RefSeq" id="XP_028474793.1">
    <property type="nucleotide sequence ID" value="XM_028624625.1"/>
</dbReference>
<evidence type="ECO:0000256" key="10">
    <source>
        <dbReference type="ARBA" id="ARBA00049556"/>
    </source>
</evidence>
<dbReference type="GO" id="GO:0005759">
    <property type="term" value="C:mitochondrial matrix"/>
    <property type="evidence" value="ECO:0007669"/>
    <property type="project" value="UniProtKB-SubCell"/>
</dbReference>
<feature type="binding site" evidence="12">
    <location>
        <position position="165"/>
    </location>
    <ligand>
        <name>NAD(+)</name>
        <dbReference type="ChEBI" id="CHEBI:57540"/>
    </ligand>
</feature>
<dbReference type="Gene3D" id="1.10.1040.10">
    <property type="entry name" value="N-(1-d-carboxylethyl)-l-norvaline Dehydrogenase, domain 2"/>
    <property type="match status" value="1"/>
</dbReference>
<comment type="caution">
    <text evidence="15">The sequence shown here is derived from an EMBL/GenBank/DDBJ whole genome shotgun (WGS) entry which is preliminary data.</text>
</comment>
<dbReference type="PROSITE" id="PS00067">
    <property type="entry name" value="3HCDH"/>
    <property type="match status" value="1"/>
</dbReference>
<keyword evidence="6" id="KW-0560">Oxidoreductase</keyword>
<dbReference type="InterPro" id="IPR052242">
    <property type="entry name" value="Mito_3-hydroxyacyl-CoA_DH"/>
</dbReference>
<feature type="domain" description="3-hydroxyacyl-CoA dehydrogenase C-terminal" evidence="13">
    <location>
        <begin position="261"/>
        <end position="362"/>
    </location>
</feature>